<evidence type="ECO:0000259" key="2">
    <source>
        <dbReference type="Pfam" id="PF14317"/>
    </source>
</evidence>
<dbReference type="Pfam" id="PF14317">
    <property type="entry name" value="YcxB"/>
    <property type="match status" value="1"/>
</dbReference>
<reference evidence="3 4" key="1">
    <citation type="submission" date="2024-03" db="EMBL/GenBank/DDBJ databases">
        <title>Human intestinal bacterial collection.</title>
        <authorList>
            <person name="Pauvert C."/>
            <person name="Hitch T.C.A."/>
            <person name="Clavel T."/>
        </authorList>
    </citation>
    <scope>NUCLEOTIDE SEQUENCE [LARGE SCALE GENOMIC DNA]</scope>
    <source>
        <strain evidence="3 4">CLA-SR-H021</strain>
    </source>
</reference>
<proteinExistence type="predicted"/>
<name>A0ABV1D170_9FIRM</name>
<dbReference type="Proteomes" id="UP001454086">
    <property type="component" value="Unassembled WGS sequence"/>
</dbReference>
<dbReference type="InterPro" id="IPR025588">
    <property type="entry name" value="YcxB-like_C"/>
</dbReference>
<evidence type="ECO:0000313" key="3">
    <source>
        <dbReference type="EMBL" id="MEQ2424133.1"/>
    </source>
</evidence>
<feature type="domain" description="YcxB-like C-terminal" evidence="2">
    <location>
        <begin position="91"/>
        <end position="141"/>
    </location>
</feature>
<keyword evidence="1" id="KW-0812">Transmembrane</keyword>
<gene>
    <name evidence="3" type="ORF">WMQ36_04040</name>
</gene>
<keyword evidence="1" id="KW-0472">Membrane</keyword>
<feature type="transmembrane region" description="Helical" evidence="1">
    <location>
        <begin position="20"/>
        <end position="43"/>
    </location>
</feature>
<dbReference type="RefSeq" id="WP_008723969.1">
    <property type="nucleotide sequence ID" value="NZ_JAJFEB010000001.1"/>
</dbReference>
<evidence type="ECO:0000313" key="4">
    <source>
        <dbReference type="Proteomes" id="UP001454086"/>
    </source>
</evidence>
<protein>
    <submittedName>
        <fullName evidence="3">YcxB family protein</fullName>
    </submittedName>
</protein>
<comment type="caution">
    <text evidence="3">The sequence shown here is derived from an EMBL/GenBank/DDBJ whole genome shotgun (WGS) entry which is preliminary data.</text>
</comment>
<keyword evidence="1" id="KW-1133">Transmembrane helix</keyword>
<organism evidence="3 4">
    <name type="scientific">Enterocloster hominis</name>
    <name type="common">ex Hitch et al. 2024</name>
    <dbReference type="NCBI Taxonomy" id="1917870"/>
    <lineage>
        <taxon>Bacteria</taxon>
        <taxon>Bacillati</taxon>
        <taxon>Bacillota</taxon>
        <taxon>Clostridia</taxon>
        <taxon>Lachnospirales</taxon>
        <taxon>Lachnospiraceae</taxon>
        <taxon>Enterocloster</taxon>
    </lineage>
</organism>
<accession>A0ABV1D170</accession>
<dbReference type="EMBL" id="JBBMFM010000009">
    <property type="protein sequence ID" value="MEQ2424133.1"/>
    <property type="molecule type" value="Genomic_DNA"/>
</dbReference>
<feature type="transmembrane region" description="Helical" evidence="1">
    <location>
        <begin position="55"/>
        <end position="74"/>
    </location>
</feature>
<evidence type="ECO:0000256" key="1">
    <source>
        <dbReference type="SAM" id="Phobius"/>
    </source>
</evidence>
<keyword evidence="4" id="KW-1185">Reference proteome</keyword>
<sequence length="157" mass="17866">MRYEYTYRNNGPELWQLSMYYTYGSMVGVCNIIFTVAVMALAVSRWNDAGIMMRCMMVLGCLLFTVIQPVMVYGRAVRRANAVTRDTKVCFDDSGIHVTYGDESSDMKWETIKRVSKKPTMIIVFSDTTHGFVLTNRVLGSGREAFYEYVASKVNKG</sequence>